<feature type="region of interest" description="Disordered" evidence="2">
    <location>
        <begin position="27"/>
        <end position="109"/>
    </location>
</feature>
<organism evidence="4">
    <name type="scientific">Tanacetum cinerariifolium</name>
    <name type="common">Dalmatian daisy</name>
    <name type="synonym">Chrysanthemum cinerariifolium</name>
    <dbReference type="NCBI Taxonomy" id="118510"/>
    <lineage>
        <taxon>Eukaryota</taxon>
        <taxon>Viridiplantae</taxon>
        <taxon>Streptophyta</taxon>
        <taxon>Embryophyta</taxon>
        <taxon>Tracheophyta</taxon>
        <taxon>Spermatophyta</taxon>
        <taxon>Magnoliopsida</taxon>
        <taxon>eudicotyledons</taxon>
        <taxon>Gunneridae</taxon>
        <taxon>Pentapetalae</taxon>
        <taxon>asterids</taxon>
        <taxon>campanulids</taxon>
        <taxon>Asterales</taxon>
        <taxon>Asteraceae</taxon>
        <taxon>Asteroideae</taxon>
        <taxon>Anthemideae</taxon>
        <taxon>Anthemidinae</taxon>
        <taxon>Tanacetum</taxon>
    </lineage>
</organism>
<keyword evidence="3" id="KW-0732">Signal</keyword>
<keyword evidence="1" id="KW-0175">Coiled coil</keyword>
<feature type="compositionally biased region" description="Acidic residues" evidence="2">
    <location>
        <begin position="88"/>
        <end position="97"/>
    </location>
</feature>
<reference evidence="4" key="1">
    <citation type="journal article" date="2019" name="Sci. Rep.">
        <title>Draft genome of Tanacetum cinerariifolium, the natural source of mosquito coil.</title>
        <authorList>
            <person name="Yamashiro T."/>
            <person name="Shiraishi A."/>
            <person name="Satake H."/>
            <person name="Nakayama K."/>
        </authorList>
    </citation>
    <scope>NUCLEOTIDE SEQUENCE</scope>
</reference>
<protein>
    <recommendedName>
        <fullName evidence="5">Reverse transcriptase domain-containing protein</fullName>
    </recommendedName>
</protein>
<feature type="signal peptide" evidence="3">
    <location>
        <begin position="1"/>
        <end position="25"/>
    </location>
</feature>
<evidence type="ECO:0000256" key="3">
    <source>
        <dbReference type="SAM" id="SignalP"/>
    </source>
</evidence>
<sequence>MHHHLQTTCRVLSTHLLQTMCLALGAREDPEDPADVGDDDESSDEDNDNDEEEQEEQEASEDDDKEEEHSSLADSSAIPVDGHVPSTEDTEAFETDESAPTPVPSPRRRMTRMSIQPQTPMSATVEALIADAARHPVLDVATMDATPGRLVSKEVGYRIEDVWDDMVRDMEERAPTTVEGLSQRVIDLFTTLARDTHEIHAWGQAMDCNMAVHAELQAYRAQTSSLQTQLTTNLGRNQILEARDPACADNLEDKMPPKKRTATTTTTTPMTDAQIKAPISQGVAGALAEIEANRISRNGDDSHDSGTCSRRTERVAYECTYNNFLKCQPFNFKGTEGVIGLTQWFERIESVFHISNCAVENQIKFATCTLLGSALTWWNSHVKAVGHNAAYGLTWKSLMKIMFLEESDQVEKYVGGFPDIIQGSVMASKPKTMQEAIKIANDPMDQKICTLAERQAGNKRKFEDTSRNNQNQQRACCCQQLESQGASQRDLTCFEYGAQGHFKSNSPKLKNKNQGNQAGNGNVVVRAYAVGNVVTNLNPNVVTVVDYDEEYQEKLQGDSQEDKLTTAMMLLAREITQKFSTPTNNHLCISSNTRNQAVVQDGRVDIQTKNAGYGGNANKNAGRQNRNQVFNAGNRSDDSNQIVQRKPKVRDAKYLREQMLLAMKDEAGSNLTNEENDFMLDTSYGEDTLEELTAAIMLMARLQPADENVPSYDAKAVSEVNASSKVHEQVSHVKCKTIIQTMDDDQIDSCIIFDDPFVENNGGMYGHDSSAHNEYHDIKMLAYNVQREVENQKRLNDELRKQIFLPQQELETCQSIQTIHMLGKKPNKVYDSFLKAGLGYQNPERLKKVIVAQPKLYNGDSLRSANVITDSPDSEETLEDAKESQLKMRNKMVQINYSRLNVLYETFVPQQEFYAKQIYFLIPSTSNNGSESIEVTLELPNLKMPKESRLLKRFDTMGVEIKGLQTRIDKTLLEDRERRWMSDSQNSLREFYNSDVISMSNSLYKRLKEIKEELIEKVQEMLNNFESIEKRVAEKPPKETILENEIDQLLEVSLTSEIRDCVLLSVEQQKNKLLKDELEKSLSDSKDIQANLLKRIKILKNDFKRSQAQSVESSNSVRRPTSSDTKSNNRVLKNTKSSSTYVWKTSSSASIDSNKCEPKDSNVCQTNACVSNSKTVNAYINAVNDGSN</sequence>
<evidence type="ECO:0000256" key="2">
    <source>
        <dbReference type="SAM" id="MobiDB-lite"/>
    </source>
</evidence>
<feature type="region of interest" description="Disordered" evidence="2">
    <location>
        <begin position="609"/>
        <end position="646"/>
    </location>
</feature>
<dbReference type="AlphaFoldDB" id="A0A6L2KVF0"/>
<feature type="compositionally biased region" description="Polar residues" evidence="2">
    <location>
        <begin position="623"/>
        <end position="643"/>
    </location>
</feature>
<feature type="region of interest" description="Disordered" evidence="2">
    <location>
        <begin position="1109"/>
        <end position="1133"/>
    </location>
</feature>
<evidence type="ECO:0008006" key="5">
    <source>
        <dbReference type="Google" id="ProtNLM"/>
    </source>
</evidence>
<evidence type="ECO:0000313" key="4">
    <source>
        <dbReference type="EMBL" id="GEU53593.1"/>
    </source>
</evidence>
<feature type="coiled-coil region" evidence="1">
    <location>
        <begin position="1004"/>
        <end position="1031"/>
    </location>
</feature>
<feature type="compositionally biased region" description="Acidic residues" evidence="2">
    <location>
        <begin position="29"/>
        <end position="66"/>
    </location>
</feature>
<accession>A0A6L2KVF0</accession>
<comment type="caution">
    <text evidence="4">The sequence shown here is derived from an EMBL/GenBank/DDBJ whole genome shotgun (WGS) entry which is preliminary data.</text>
</comment>
<gene>
    <name evidence="4" type="ORF">Tci_025571</name>
</gene>
<proteinExistence type="predicted"/>
<name>A0A6L2KVF0_TANCI</name>
<feature type="chain" id="PRO_5026707151" description="Reverse transcriptase domain-containing protein" evidence="3">
    <location>
        <begin position="26"/>
        <end position="1188"/>
    </location>
</feature>
<evidence type="ECO:0000256" key="1">
    <source>
        <dbReference type="SAM" id="Coils"/>
    </source>
</evidence>
<dbReference type="EMBL" id="BKCJ010003197">
    <property type="protein sequence ID" value="GEU53593.1"/>
    <property type="molecule type" value="Genomic_DNA"/>
</dbReference>